<evidence type="ECO:0000313" key="2">
    <source>
        <dbReference type="Proteomes" id="UP000018211"/>
    </source>
</evidence>
<protein>
    <submittedName>
        <fullName evidence="1">Uncharacterized protein</fullName>
    </submittedName>
</protein>
<dbReference type="AlphaFoldDB" id="A0AAV2VL28"/>
<evidence type="ECO:0000313" key="1">
    <source>
        <dbReference type="EMBL" id="CCO45154.1"/>
    </source>
</evidence>
<dbReference type="RefSeq" id="WP_022610755.1">
    <property type="nucleotide sequence ID" value="NZ_LK391965.1"/>
</dbReference>
<proteinExistence type="predicted"/>
<name>A0AAV2VL28_9VIBR</name>
<comment type="caution">
    <text evidence="1">The sequence shown here is derived from an EMBL/GenBank/DDBJ whole genome shotgun (WGS) entry which is preliminary data.</text>
</comment>
<organism evidence="1 2">
    <name type="scientific">Vibrio nigripulchritudo SOn1</name>
    <dbReference type="NCBI Taxonomy" id="1238450"/>
    <lineage>
        <taxon>Bacteria</taxon>
        <taxon>Pseudomonadati</taxon>
        <taxon>Pseudomonadota</taxon>
        <taxon>Gammaproteobacteria</taxon>
        <taxon>Vibrionales</taxon>
        <taxon>Vibrionaceae</taxon>
        <taxon>Vibrio</taxon>
    </lineage>
</organism>
<gene>
    <name evidence="1" type="ORF">VIBNISOn1_1390033</name>
</gene>
<sequence>MIAYIVPLTPDIPITNVLGRHLKEGQRISFTKCSIVAVHIYI</sequence>
<accession>A0AAV2VL28</accession>
<dbReference type="EMBL" id="CAOF01000045">
    <property type="protein sequence ID" value="CCO45154.1"/>
    <property type="molecule type" value="Genomic_DNA"/>
</dbReference>
<reference evidence="1 2" key="1">
    <citation type="journal article" date="2013" name="ISME J.">
        <title>Comparative genomics of pathogenic lineages of Vibrio nigripulchritudo identifies virulence-associated traits.</title>
        <authorList>
            <person name="Goudenege D."/>
            <person name="Labreuche Y."/>
            <person name="Krin E."/>
            <person name="Ansquer D."/>
            <person name="Mangenot S."/>
            <person name="Calteau A."/>
            <person name="Medigue C."/>
            <person name="Mazel D."/>
            <person name="Polz M.F."/>
            <person name="Le Roux F."/>
        </authorList>
    </citation>
    <scope>NUCLEOTIDE SEQUENCE [LARGE SCALE GENOMIC DNA]</scope>
    <source>
        <strain evidence="1 2">SOn1</strain>
    </source>
</reference>
<dbReference type="Proteomes" id="UP000018211">
    <property type="component" value="Unassembled WGS sequence"/>
</dbReference>